<dbReference type="EMBL" id="NOXU01000031">
    <property type="protein sequence ID" value="OYQ32513.1"/>
    <property type="molecule type" value="Genomic_DNA"/>
</dbReference>
<dbReference type="AlphaFoldDB" id="A0A255YTH2"/>
<organism evidence="1 2">
    <name type="scientific">Niveispirillum lacus</name>
    <dbReference type="NCBI Taxonomy" id="1981099"/>
    <lineage>
        <taxon>Bacteria</taxon>
        <taxon>Pseudomonadati</taxon>
        <taxon>Pseudomonadota</taxon>
        <taxon>Alphaproteobacteria</taxon>
        <taxon>Rhodospirillales</taxon>
        <taxon>Azospirillaceae</taxon>
        <taxon>Niveispirillum</taxon>
    </lineage>
</organism>
<evidence type="ECO:0000313" key="1">
    <source>
        <dbReference type="EMBL" id="OYQ32513.1"/>
    </source>
</evidence>
<dbReference type="OrthoDB" id="7351144at2"/>
<evidence type="ECO:0000313" key="2">
    <source>
        <dbReference type="Proteomes" id="UP000216998"/>
    </source>
</evidence>
<proteinExistence type="predicted"/>
<gene>
    <name evidence="1" type="ORF">CHU95_17135</name>
</gene>
<accession>A0A255YTH2</accession>
<comment type="caution">
    <text evidence="1">The sequence shown here is derived from an EMBL/GenBank/DDBJ whole genome shotgun (WGS) entry which is preliminary data.</text>
</comment>
<protein>
    <submittedName>
        <fullName evidence="1">Uncharacterized protein</fullName>
    </submittedName>
</protein>
<dbReference type="Proteomes" id="UP000216998">
    <property type="component" value="Unassembled WGS sequence"/>
</dbReference>
<keyword evidence="2" id="KW-1185">Reference proteome</keyword>
<reference evidence="1 2" key="1">
    <citation type="submission" date="2017-07" db="EMBL/GenBank/DDBJ databases">
        <title>Niveispirillum cyanobacteriorum sp. nov., isolated from cyanobacterial aggregates in a eutrophic lake.</title>
        <authorList>
            <person name="Cai H."/>
        </authorList>
    </citation>
    <scope>NUCLEOTIDE SEQUENCE [LARGE SCALE GENOMIC DNA]</scope>
    <source>
        <strain evidence="2">TH1-14</strain>
    </source>
</reference>
<name>A0A255YTH2_9PROT</name>
<sequence>MWVSNLLGGGSGGAIGRRLNFEVQTFKSDHWVIEDSLATEEEARALATKLLPNRDGVRIVRDFAGVPGKPATETIIFSEMREKKGKTISVQPVEDSPVCTDTRAYLEADSRQTISKLLRQYLEDKALTASELLYNAAEMKRAINFENLIPTAVGRVASIQGKVTGQDVRERRDLIYSSLTDLRTKAEEAQKRVGFSVKQDGFRGALEKVDALCNGDDAEADYLSKVILCRDLVQIRNLLGKVEWLLESAGDAAQNRTAHINIIDTLVADASSFPSVLQDLLGRQPDLATALLRMLDLLEGKFEPTEREMAPPIAKVLSNWLGSGHAPQTWQVVLEGFLRSLRGTTPLARDPDRNRTSFTTIAARLITPAGLFGGARVADALALGYLRFIEQGGGEGRRLSIEGVMGLLPNLRDRALFLAELAGGDVGQREMETVVARLRPLLSTDRDVNQLVGLQVPLKPKMQAMASLYTSVSRSALPDDVRIMLADRVDEIVASYIAQAKVIERLDDPSASLRIRATRLMQFAANDVLSSPKARKMVRDQIVGHLRQPNFDGKFVEGLNTPQEQANALRQFYGLLRQAQFM</sequence>